<dbReference type="AlphaFoldDB" id="A0AAV7M198"/>
<gene>
    <name evidence="1" type="ORF">NDU88_002362</name>
</gene>
<reference evidence="1" key="1">
    <citation type="journal article" date="2022" name="bioRxiv">
        <title>Sequencing and chromosome-scale assembly of the giantPleurodeles waltlgenome.</title>
        <authorList>
            <person name="Brown T."/>
            <person name="Elewa A."/>
            <person name="Iarovenko S."/>
            <person name="Subramanian E."/>
            <person name="Araus A.J."/>
            <person name="Petzold A."/>
            <person name="Susuki M."/>
            <person name="Suzuki K.-i.T."/>
            <person name="Hayashi T."/>
            <person name="Toyoda A."/>
            <person name="Oliveira C."/>
            <person name="Osipova E."/>
            <person name="Leigh N.D."/>
            <person name="Simon A."/>
            <person name="Yun M.H."/>
        </authorList>
    </citation>
    <scope>NUCLEOTIDE SEQUENCE</scope>
    <source>
        <strain evidence="1">20211129_DDA</strain>
        <tissue evidence="1">Liver</tissue>
    </source>
</reference>
<name>A0AAV7M198_PLEWA</name>
<comment type="caution">
    <text evidence="1">The sequence shown here is derived from an EMBL/GenBank/DDBJ whole genome shotgun (WGS) entry which is preliminary data.</text>
</comment>
<evidence type="ECO:0000313" key="2">
    <source>
        <dbReference type="Proteomes" id="UP001066276"/>
    </source>
</evidence>
<sequence>MGAYSLGELQDGTRAQLQYGPLAALVSCKELLQRLPCSEGRVQGCCDIRTRSACRERSSVLLEAPGYRKTARDPPRDLGEACTGLSRKGCSPSHKAWSCIGRWPPWRACSESTSEKRGACGTVASVPMR</sequence>
<protein>
    <submittedName>
        <fullName evidence="1">Uncharacterized protein</fullName>
    </submittedName>
</protein>
<accession>A0AAV7M198</accession>
<dbReference type="Proteomes" id="UP001066276">
    <property type="component" value="Chromosome 10"/>
</dbReference>
<evidence type="ECO:0000313" key="1">
    <source>
        <dbReference type="EMBL" id="KAJ1097237.1"/>
    </source>
</evidence>
<proteinExistence type="predicted"/>
<dbReference type="EMBL" id="JANPWB010000014">
    <property type="protein sequence ID" value="KAJ1097237.1"/>
    <property type="molecule type" value="Genomic_DNA"/>
</dbReference>
<keyword evidence="2" id="KW-1185">Reference proteome</keyword>
<organism evidence="1 2">
    <name type="scientific">Pleurodeles waltl</name>
    <name type="common">Iberian ribbed newt</name>
    <dbReference type="NCBI Taxonomy" id="8319"/>
    <lineage>
        <taxon>Eukaryota</taxon>
        <taxon>Metazoa</taxon>
        <taxon>Chordata</taxon>
        <taxon>Craniata</taxon>
        <taxon>Vertebrata</taxon>
        <taxon>Euteleostomi</taxon>
        <taxon>Amphibia</taxon>
        <taxon>Batrachia</taxon>
        <taxon>Caudata</taxon>
        <taxon>Salamandroidea</taxon>
        <taxon>Salamandridae</taxon>
        <taxon>Pleurodelinae</taxon>
        <taxon>Pleurodeles</taxon>
    </lineage>
</organism>